<proteinExistence type="predicted"/>
<dbReference type="Pfam" id="PF07661">
    <property type="entry name" value="MORN_2"/>
    <property type="match status" value="4"/>
</dbReference>
<dbReference type="Proteomes" id="UP000253816">
    <property type="component" value="Unassembled WGS sequence"/>
</dbReference>
<accession>A0A369KJK9</accession>
<reference evidence="1 2" key="1">
    <citation type="submission" date="2018-07" db="EMBL/GenBank/DDBJ databases">
        <title>Comparative genomics of the Candidatus Parilichlamydiaceae reveals evidence of convergent evolution and genome reduction in the phylum Chlamydiae.</title>
        <authorList>
            <person name="Taylor-Brown A."/>
            <person name="Polkinghorne A."/>
        </authorList>
    </citation>
    <scope>NUCLEOTIDE SEQUENCE [LARGE SCALE GENOMIC DNA]</scope>
    <source>
        <strain evidence="1 2">Hat2</strain>
    </source>
</reference>
<dbReference type="SUPFAM" id="SSF82185">
    <property type="entry name" value="Histone H3 K4-specific methyltransferase SET7/9 N-terminal domain"/>
    <property type="match status" value="2"/>
</dbReference>
<evidence type="ECO:0000313" key="2">
    <source>
        <dbReference type="Proteomes" id="UP000253816"/>
    </source>
</evidence>
<name>A0A369KJK9_9BACT</name>
<sequence length="437" mass="50287">MTSRFFSYCLPFIWFFCSGCCFHQKKPLLRSVQVVDYQGISQTISDPKRLLSFEARDPLEAHEYKQVARHYRRTKKGNLFSILTSYHPTGTIFQYLEVKNGRAQGQYREWHPNGVLHLECRVLGGIPDLRLETQESWEFDGICQSWDTKGHLEASIPYVKGKREGEAFTYYPDGNVQQILSFNQNLLHGKKKVYSPEALLLEEIEYEHDLLHGNSCIYSSTGKILSEELFEQGLLVKGSYFNVEGVQIGSVLNGSGWRFVFEKDNVVEKQEFIDGSQKGKIYFFNSKGHLSRLATYQDGLLHGEDEHFFTPQVGDQPNPPLRQARIQWYQDEIRGEVESWYENGQLLSSGTILDGEKDGTFTCYYPNGAVSLIEEYEKGFLRKGRYFRMKDMALVSSIEEGEGLAILFDENGALQRKTYYKNGHPILEEESDNVNNP</sequence>
<dbReference type="GO" id="GO:0016301">
    <property type="term" value="F:kinase activity"/>
    <property type="evidence" value="ECO:0007669"/>
    <property type="project" value="UniProtKB-KW"/>
</dbReference>
<comment type="caution">
    <text evidence="1">The sequence shown here is derived from an EMBL/GenBank/DDBJ whole genome shotgun (WGS) entry which is preliminary data.</text>
</comment>
<protein>
    <submittedName>
        <fullName evidence="1">Phophatidylinositol-4-phosphate 5-kinase</fullName>
    </submittedName>
</protein>
<keyword evidence="1" id="KW-0418">Kinase</keyword>
<dbReference type="Gene3D" id="3.90.930.1">
    <property type="match status" value="1"/>
</dbReference>
<dbReference type="AlphaFoldDB" id="A0A369KJK9"/>
<evidence type="ECO:0000313" key="1">
    <source>
        <dbReference type="EMBL" id="RDB31156.1"/>
    </source>
</evidence>
<keyword evidence="2" id="KW-1185">Reference proteome</keyword>
<dbReference type="RefSeq" id="WP_114544657.1">
    <property type="nucleotide sequence ID" value="NZ_QQBG01000028.1"/>
</dbReference>
<dbReference type="OrthoDB" id="18436at2"/>
<organism evidence="1 2">
    <name type="scientific">Candidatus Similichlamydia laticola</name>
    <dbReference type="NCBI Taxonomy" id="2170265"/>
    <lineage>
        <taxon>Bacteria</taxon>
        <taxon>Pseudomonadati</taxon>
        <taxon>Chlamydiota</taxon>
        <taxon>Chlamydiia</taxon>
        <taxon>Parachlamydiales</taxon>
        <taxon>Candidatus Parilichlamydiaceae</taxon>
        <taxon>Candidatus Similichlamydia</taxon>
    </lineage>
</organism>
<dbReference type="InterPro" id="IPR011652">
    <property type="entry name" value="MORN_2"/>
</dbReference>
<keyword evidence="1" id="KW-0808">Transferase</keyword>
<dbReference type="EMBL" id="QQBG01000028">
    <property type="protein sequence ID" value="RDB31156.1"/>
    <property type="molecule type" value="Genomic_DNA"/>
</dbReference>
<gene>
    <name evidence="1" type="ORF">HAT2_00742</name>
</gene>
<dbReference type="Gene3D" id="2.20.110.10">
    <property type="entry name" value="Histone H3 K4-specific methyltransferase SET7/9 N-terminal domain"/>
    <property type="match status" value="1"/>
</dbReference>